<gene>
    <name evidence="3" type="ORF">CC1G_14889</name>
</gene>
<dbReference type="InterPro" id="IPR045340">
    <property type="entry name" value="DUF6533"/>
</dbReference>
<feature type="transmembrane region" description="Helical" evidence="1">
    <location>
        <begin position="196"/>
        <end position="214"/>
    </location>
</feature>
<proteinExistence type="predicted"/>
<dbReference type="EMBL" id="AACS02000007">
    <property type="protein sequence ID" value="EFI27418.1"/>
    <property type="molecule type" value="Genomic_DNA"/>
</dbReference>
<dbReference type="RefSeq" id="XP_002910912.1">
    <property type="nucleotide sequence ID" value="XM_002910866.1"/>
</dbReference>
<keyword evidence="1" id="KW-1133">Transmembrane helix</keyword>
<dbReference type="VEuPathDB" id="FungiDB:CC1G_14889"/>
<evidence type="ECO:0000313" key="3">
    <source>
        <dbReference type="EMBL" id="EFI27418.1"/>
    </source>
</evidence>
<name>D6RNK2_COPC7</name>
<dbReference type="AlphaFoldDB" id="D6RNK2"/>
<accession>D6RNK2</accession>
<dbReference type="InParanoid" id="D6RNK2"/>
<comment type="caution">
    <text evidence="3">The sequence shown here is derived from an EMBL/GenBank/DDBJ whole genome shotgun (WGS) entry which is preliminary data.</text>
</comment>
<feature type="domain" description="DUF6533" evidence="2">
    <location>
        <begin position="62"/>
        <end position="108"/>
    </location>
</feature>
<evidence type="ECO:0000259" key="2">
    <source>
        <dbReference type="Pfam" id="PF20151"/>
    </source>
</evidence>
<feature type="transmembrane region" description="Helical" evidence="1">
    <location>
        <begin position="168"/>
        <end position="190"/>
    </location>
</feature>
<dbReference type="KEGG" id="cci:CC1G_14889"/>
<dbReference type="GeneID" id="9379016"/>
<evidence type="ECO:0000256" key="1">
    <source>
        <dbReference type="SAM" id="Phobius"/>
    </source>
</evidence>
<reference evidence="3 4" key="1">
    <citation type="journal article" date="2010" name="Proc. Natl. Acad. Sci. U.S.A.">
        <title>Insights into evolution of multicellular fungi from the assembled chromosomes of the mushroom Coprinopsis cinerea (Coprinus cinereus).</title>
        <authorList>
            <person name="Stajich J.E."/>
            <person name="Wilke S.K."/>
            <person name="Ahren D."/>
            <person name="Au C.H."/>
            <person name="Birren B.W."/>
            <person name="Borodovsky M."/>
            <person name="Burns C."/>
            <person name="Canback B."/>
            <person name="Casselton L.A."/>
            <person name="Cheng C.K."/>
            <person name="Deng J."/>
            <person name="Dietrich F.S."/>
            <person name="Fargo D.C."/>
            <person name="Farman M.L."/>
            <person name="Gathman A.C."/>
            <person name="Goldberg J."/>
            <person name="Guigo R."/>
            <person name="Hoegger P.J."/>
            <person name="Hooker J.B."/>
            <person name="Huggins A."/>
            <person name="James T.Y."/>
            <person name="Kamada T."/>
            <person name="Kilaru S."/>
            <person name="Kodira C."/>
            <person name="Kues U."/>
            <person name="Kupfer D."/>
            <person name="Kwan H.S."/>
            <person name="Lomsadze A."/>
            <person name="Li W."/>
            <person name="Lilly W.W."/>
            <person name="Ma L.J."/>
            <person name="Mackey A.J."/>
            <person name="Manning G."/>
            <person name="Martin F."/>
            <person name="Muraguchi H."/>
            <person name="Natvig D.O."/>
            <person name="Palmerini H."/>
            <person name="Ramesh M.A."/>
            <person name="Rehmeyer C.J."/>
            <person name="Roe B.A."/>
            <person name="Shenoy N."/>
            <person name="Stanke M."/>
            <person name="Ter-Hovhannisyan V."/>
            <person name="Tunlid A."/>
            <person name="Velagapudi R."/>
            <person name="Vision T.J."/>
            <person name="Zeng Q."/>
            <person name="Zolan M.E."/>
            <person name="Pukkila P.J."/>
        </authorList>
    </citation>
    <scope>NUCLEOTIDE SEQUENCE [LARGE SCALE GENOMIC DNA]</scope>
    <source>
        <strain evidence="4">Okayama-7 / 130 / ATCC MYA-4618 / FGSC 9003</strain>
    </source>
</reference>
<keyword evidence="4" id="KW-1185">Reference proteome</keyword>
<dbReference type="HOGENOM" id="CLU_906185_0_0_1"/>
<feature type="transmembrane region" description="Helical" evidence="1">
    <location>
        <begin position="234"/>
        <end position="250"/>
    </location>
</feature>
<keyword evidence="1" id="KW-0812">Transmembrane</keyword>
<dbReference type="Pfam" id="PF20151">
    <property type="entry name" value="DUF6533"/>
    <property type="match status" value="1"/>
</dbReference>
<evidence type="ECO:0000313" key="4">
    <source>
        <dbReference type="Proteomes" id="UP000001861"/>
    </source>
</evidence>
<sequence length="307" mass="33997">MVQCALDNAAVRVSKPEGNCPVEVVALEVCRGQCCFPSSSQRLVAYKYYALRKGGGPCVKTFASVTVFFCDYLQTLEAEVYKIWKPVHSRGCGLGQVLFLVCRYTAFLDLPVNTICTFLTGTLSQEASHQARPAQGPPIGVYGNCCGGGDTLVLSLYALLGAERKHTIILSIICIPVTLGALSILIASFIVDVCYYILLAGEFAIAAVALLLGVRDHFRFKGPLLSILRRDGTIYYLALMCLNVLTPYMFPEGVLERRMVCPGIASKRTSRGCVEQRRKDWKTLAFQWRRNERKSHENEGDSPTYRL</sequence>
<keyword evidence="1" id="KW-0472">Membrane</keyword>
<organism evidence="3 4">
    <name type="scientific">Coprinopsis cinerea (strain Okayama-7 / 130 / ATCC MYA-4618 / FGSC 9003)</name>
    <name type="common">Inky cap fungus</name>
    <name type="synonym">Hormographiella aspergillata</name>
    <dbReference type="NCBI Taxonomy" id="240176"/>
    <lineage>
        <taxon>Eukaryota</taxon>
        <taxon>Fungi</taxon>
        <taxon>Dikarya</taxon>
        <taxon>Basidiomycota</taxon>
        <taxon>Agaricomycotina</taxon>
        <taxon>Agaricomycetes</taxon>
        <taxon>Agaricomycetidae</taxon>
        <taxon>Agaricales</taxon>
        <taxon>Agaricineae</taxon>
        <taxon>Psathyrellaceae</taxon>
        <taxon>Coprinopsis</taxon>
    </lineage>
</organism>
<dbReference type="Proteomes" id="UP000001861">
    <property type="component" value="Unassembled WGS sequence"/>
</dbReference>
<protein>
    <recommendedName>
        <fullName evidence="2">DUF6533 domain-containing protein</fullName>
    </recommendedName>
</protein>